<dbReference type="Gene3D" id="3.40.50.300">
    <property type="entry name" value="P-loop containing nucleotide triphosphate hydrolases"/>
    <property type="match status" value="1"/>
</dbReference>
<dbReference type="NCBIfam" id="TIGR01420">
    <property type="entry name" value="pilT_fam"/>
    <property type="match status" value="1"/>
</dbReference>
<gene>
    <name evidence="3" type="ORF">MGWOODY_Mmi1030</name>
</gene>
<dbReference type="PANTHER" id="PTHR30486">
    <property type="entry name" value="TWITCHING MOTILITY PROTEIN PILT"/>
    <property type="match status" value="1"/>
</dbReference>
<dbReference type="PROSITE" id="PS00662">
    <property type="entry name" value="T2SP_E"/>
    <property type="match status" value="1"/>
</dbReference>
<reference evidence="3" key="1">
    <citation type="submission" date="2015-10" db="EMBL/GenBank/DDBJ databases">
        <authorList>
            <person name="Gilbert D.G."/>
        </authorList>
    </citation>
    <scope>NUCLEOTIDE SEQUENCE</scope>
</reference>
<organism evidence="3">
    <name type="scientific">hydrothermal vent metagenome</name>
    <dbReference type="NCBI Taxonomy" id="652676"/>
    <lineage>
        <taxon>unclassified sequences</taxon>
        <taxon>metagenomes</taxon>
        <taxon>ecological metagenomes</taxon>
    </lineage>
</organism>
<evidence type="ECO:0000256" key="1">
    <source>
        <dbReference type="ARBA" id="ARBA00006611"/>
    </source>
</evidence>
<dbReference type="GO" id="GO:0005524">
    <property type="term" value="F:ATP binding"/>
    <property type="evidence" value="ECO:0007669"/>
    <property type="project" value="InterPro"/>
</dbReference>
<comment type="similarity">
    <text evidence="1">Belongs to the GSP E family.</text>
</comment>
<dbReference type="SUPFAM" id="SSF52540">
    <property type="entry name" value="P-loop containing nucleoside triphosphate hydrolases"/>
    <property type="match status" value="1"/>
</dbReference>
<evidence type="ECO:0000313" key="3">
    <source>
        <dbReference type="EMBL" id="CUV09988.1"/>
    </source>
</evidence>
<dbReference type="AlphaFoldDB" id="A0A160VGX5"/>
<sequence>MEINKLLAYALESGASDLHLSSGSIPMVRINGIMKPLNMSSTTDKDMDSILPQVMSDEQIAKFRERKEIDFSARLDGKGRFRVNFFQQIRGLAAVFRAIPEIPKGFEELSLPPILETMSMLDRGLILLTGPTGSGKSTTLAAMVDHINQNRECHIITIEDPVEYFHHSNQCMINQRELGASTHSFANALRSALREDPDVILVGEMRDLETISLALTAAETGHLVLSTLHTASAVKAVDRIIDIFPASQKGQIRSMMSESLEAVIAQKLLQTKDKKGRIPALEIMIATTAIRNLIREDRIYQIPSVMQAGGVEGMQTLDQDLQRLVSQGKIRRAAAAQIAENPKLFGSNVL</sequence>
<dbReference type="Pfam" id="PF00437">
    <property type="entry name" value="T2SSE"/>
    <property type="match status" value="1"/>
</dbReference>
<dbReference type="PANTHER" id="PTHR30486:SF6">
    <property type="entry name" value="TYPE IV PILUS RETRACTATION ATPASE PILT"/>
    <property type="match status" value="1"/>
</dbReference>
<dbReference type="InterPro" id="IPR050921">
    <property type="entry name" value="T4SS_GSP_E_ATPase"/>
</dbReference>
<accession>A0A160VGX5</accession>
<dbReference type="InterPro" id="IPR001482">
    <property type="entry name" value="T2SS/T4SS_dom"/>
</dbReference>
<dbReference type="Gene3D" id="3.30.450.90">
    <property type="match status" value="1"/>
</dbReference>
<name>A0A160VGX5_9ZZZZ</name>
<dbReference type="CDD" id="cd01131">
    <property type="entry name" value="PilT"/>
    <property type="match status" value="1"/>
</dbReference>
<dbReference type="SMART" id="SM00382">
    <property type="entry name" value="AAA"/>
    <property type="match status" value="1"/>
</dbReference>
<feature type="domain" description="Bacterial type II secretion system protein E" evidence="2">
    <location>
        <begin position="193"/>
        <end position="207"/>
    </location>
</feature>
<proteinExistence type="inferred from homology"/>
<dbReference type="InterPro" id="IPR006321">
    <property type="entry name" value="PilT/PilU"/>
</dbReference>
<evidence type="ECO:0000259" key="2">
    <source>
        <dbReference type="PROSITE" id="PS00662"/>
    </source>
</evidence>
<dbReference type="InterPro" id="IPR003593">
    <property type="entry name" value="AAA+_ATPase"/>
</dbReference>
<dbReference type="GO" id="GO:0016887">
    <property type="term" value="F:ATP hydrolysis activity"/>
    <property type="evidence" value="ECO:0007669"/>
    <property type="project" value="InterPro"/>
</dbReference>
<dbReference type="EMBL" id="FAXC01000336">
    <property type="protein sequence ID" value="CUV09988.1"/>
    <property type="molecule type" value="Genomic_DNA"/>
</dbReference>
<dbReference type="InterPro" id="IPR027417">
    <property type="entry name" value="P-loop_NTPase"/>
</dbReference>
<protein>
    <submittedName>
        <fullName evidence="3">Twitching motility protein PilT</fullName>
    </submittedName>
</protein>